<feature type="chain" id="PRO_5025672197" evidence="1">
    <location>
        <begin position="23"/>
        <end position="143"/>
    </location>
</feature>
<evidence type="ECO:0000313" key="2">
    <source>
        <dbReference type="EMBL" id="GEX87699.1"/>
    </source>
</evidence>
<proteinExistence type="predicted"/>
<gene>
    <name evidence="2" type="ORF">Tci_359674</name>
</gene>
<evidence type="ECO:0000256" key="1">
    <source>
        <dbReference type="SAM" id="SignalP"/>
    </source>
</evidence>
<feature type="signal peptide" evidence="1">
    <location>
        <begin position="1"/>
        <end position="22"/>
    </location>
</feature>
<reference evidence="2" key="1">
    <citation type="journal article" date="2019" name="Sci. Rep.">
        <title>Draft genome of Tanacetum cinerariifolium, the natural source of mosquito coil.</title>
        <authorList>
            <person name="Yamashiro T."/>
            <person name="Shiraishi A."/>
            <person name="Satake H."/>
            <person name="Nakayama K."/>
        </authorList>
    </citation>
    <scope>NUCLEOTIDE SEQUENCE</scope>
</reference>
<dbReference type="AlphaFoldDB" id="A0A699HB32"/>
<sequence length="143" mass="14780">MAVHKISSVVFLVFLGLGISEATRALLTYEESIPYVHVGIEVGGGGGGGGGGSGGGGGGGGGADGGYGSGSGEGAGAGHEKATFIYFLFVPRGNVTLMPTFVLQIIHWDMISCRHAHAVLICKWRDTYDVDECWVRIDVTYNG</sequence>
<organism evidence="2">
    <name type="scientific">Tanacetum cinerariifolium</name>
    <name type="common">Dalmatian daisy</name>
    <name type="synonym">Chrysanthemum cinerariifolium</name>
    <dbReference type="NCBI Taxonomy" id="118510"/>
    <lineage>
        <taxon>Eukaryota</taxon>
        <taxon>Viridiplantae</taxon>
        <taxon>Streptophyta</taxon>
        <taxon>Embryophyta</taxon>
        <taxon>Tracheophyta</taxon>
        <taxon>Spermatophyta</taxon>
        <taxon>Magnoliopsida</taxon>
        <taxon>eudicotyledons</taxon>
        <taxon>Gunneridae</taxon>
        <taxon>Pentapetalae</taxon>
        <taxon>asterids</taxon>
        <taxon>campanulids</taxon>
        <taxon>Asterales</taxon>
        <taxon>Asteraceae</taxon>
        <taxon>Asteroideae</taxon>
        <taxon>Anthemideae</taxon>
        <taxon>Anthemidinae</taxon>
        <taxon>Tanacetum</taxon>
    </lineage>
</organism>
<comment type="caution">
    <text evidence="2">The sequence shown here is derived from an EMBL/GenBank/DDBJ whole genome shotgun (WGS) entry which is preliminary data.</text>
</comment>
<name>A0A699HB32_TANCI</name>
<keyword evidence="1" id="KW-0732">Signal</keyword>
<protein>
    <submittedName>
        <fullName evidence="2">Uncharacterized protein</fullName>
    </submittedName>
</protein>
<dbReference type="EMBL" id="BKCJ010136082">
    <property type="protein sequence ID" value="GEX87699.1"/>
    <property type="molecule type" value="Genomic_DNA"/>
</dbReference>
<accession>A0A699HB32</accession>